<evidence type="ECO:0000313" key="1">
    <source>
        <dbReference type="EMBL" id="KAK3746170.1"/>
    </source>
</evidence>
<gene>
    <name evidence="1" type="ORF">RRG08_014644</name>
</gene>
<evidence type="ECO:0000313" key="2">
    <source>
        <dbReference type="Proteomes" id="UP001283361"/>
    </source>
</evidence>
<protein>
    <submittedName>
        <fullName evidence="1">Uncharacterized protein</fullName>
    </submittedName>
</protein>
<dbReference type="EMBL" id="JAWDGP010006162">
    <property type="protein sequence ID" value="KAK3746170.1"/>
    <property type="molecule type" value="Genomic_DNA"/>
</dbReference>
<proteinExistence type="predicted"/>
<reference evidence="1" key="1">
    <citation type="journal article" date="2023" name="G3 (Bethesda)">
        <title>A reference genome for the long-term kleptoplast-retaining sea slug Elysia crispata morphotype clarki.</title>
        <authorList>
            <person name="Eastman K.E."/>
            <person name="Pendleton A.L."/>
            <person name="Shaikh M.A."/>
            <person name="Suttiyut T."/>
            <person name="Ogas R."/>
            <person name="Tomko P."/>
            <person name="Gavelis G."/>
            <person name="Widhalm J.R."/>
            <person name="Wisecaver J.H."/>
        </authorList>
    </citation>
    <scope>NUCLEOTIDE SEQUENCE</scope>
    <source>
        <strain evidence="1">ECLA1</strain>
    </source>
</reference>
<organism evidence="1 2">
    <name type="scientific">Elysia crispata</name>
    <name type="common">lettuce slug</name>
    <dbReference type="NCBI Taxonomy" id="231223"/>
    <lineage>
        <taxon>Eukaryota</taxon>
        <taxon>Metazoa</taxon>
        <taxon>Spiralia</taxon>
        <taxon>Lophotrochozoa</taxon>
        <taxon>Mollusca</taxon>
        <taxon>Gastropoda</taxon>
        <taxon>Heterobranchia</taxon>
        <taxon>Euthyneura</taxon>
        <taxon>Panpulmonata</taxon>
        <taxon>Sacoglossa</taxon>
        <taxon>Placobranchoidea</taxon>
        <taxon>Plakobranchidae</taxon>
        <taxon>Elysia</taxon>
    </lineage>
</organism>
<accession>A0AAE0YHL6</accession>
<dbReference type="Proteomes" id="UP001283361">
    <property type="component" value="Unassembled WGS sequence"/>
</dbReference>
<keyword evidence="2" id="KW-1185">Reference proteome</keyword>
<name>A0AAE0YHL6_9GAST</name>
<comment type="caution">
    <text evidence="1">The sequence shown here is derived from an EMBL/GenBank/DDBJ whole genome shotgun (WGS) entry which is preliminary data.</text>
</comment>
<dbReference type="AlphaFoldDB" id="A0AAE0YHL6"/>
<sequence length="180" mass="20436">MSCHSHNSRLVFYSPLKFSGPHSSSSPPANHSTPWSAILHTQFNRGLTPPSSHSMLHSLERCEADSLNSEHHLGFIASHVVFFQGLETAQYQSVKLFRQWLSFHVSSLHTFTRNEIEMFCPYIPFNRFALDRTGTRGLVEVIKISFNISSRQAPCLGYPLYKTRDLCGVKKKGQLFTPSH</sequence>